<evidence type="ECO:0000313" key="3">
    <source>
        <dbReference type="Proteomes" id="UP000320390"/>
    </source>
</evidence>
<dbReference type="OrthoDB" id="9793534at2"/>
<accession>A0A518EPW5</accession>
<protein>
    <recommendedName>
        <fullName evidence="4">DUF1499 domain-containing protein</fullName>
    </recommendedName>
</protein>
<feature type="signal peptide" evidence="1">
    <location>
        <begin position="1"/>
        <end position="30"/>
    </location>
</feature>
<dbReference type="AlphaFoldDB" id="A0A518EPW5"/>
<dbReference type="EMBL" id="CP036434">
    <property type="protein sequence ID" value="QDV06129.1"/>
    <property type="molecule type" value="Genomic_DNA"/>
</dbReference>
<dbReference type="Proteomes" id="UP000320390">
    <property type="component" value="Chromosome"/>
</dbReference>
<sequence length="152" mass="16452" precursor="true">MKLKPILTVTTLALALLAISLIGCAGPVTAYNGTRLGDCPSSPNCVCSEMAPEKGAHVDPFTIPEGTAPASAFEALAGLVSEKASIETREPGYFHAVYKTRWLRFRDDFEARLDAEAGVIHVRSASRLGYSDLGMNARRVKNLRQRFAEALK</sequence>
<organism evidence="2 3">
    <name type="scientific">Saltatorellus ferox</name>
    <dbReference type="NCBI Taxonomy" id="2528018"/>
    <lineage>
        <taxon>Bacteria</taxon>
        <taxon>Pseudomonadati</taxon>
        <taxon>Planctomycetota</taxon>
        <taxon>Planctomycetia</taxon>
        <taxon>Planctomycetia incertae sedis</taxon>
        <taxon>Saltatorellus</taxon>
    </lineage>
</organism>
<reference evidence="2 3" key="1">
    <citation type="submission" date="2019-02" db="EMBL/GenBank/DDBJ databases">
        <title>Deep-cultivation of Planctomycetes and their phenomic and genomic characterization uncovers novel biology.</title>
        <authorList>
            <person name="Wiegand S."/>
            <person name="Jogler M."/>
            <person name="Boedeker C."/>
            <person name="Pinto D."/>
            <person name="Vollmers J."/>
            <person name="Rivas-Marin E."/>
            <person name="Kohn T."/>
            <person name="Peeters S.H."/>
            <person name="Heuer A."/>
            <person name="Rast P."/>
            <person name="Oberbeckmann S."/>
            <person name="Bunk B."/>
            <person name="Jeske O."/>
            <person name="Meyerdierks A."/>
            <person name="Storesund J.E."/>
            <person name="Kallscheuer N."/>
            <person name="Luecker S."/>
            <person name="Lage O.M."/>
            <person name="Pohl T."/>
            <person name="Merkel B.J."/>
            <person name="Hornburger P."/>
            <person name="Mueller R.-W."/>
            <person name="Bruemmer F."/>
            <person name="Labrenz M."/>
            <person name="Spormann A.M."/>
            <person name="Op den Camp H."/>
            <person name="Overmann J."/>
            <person name="Amann R."/>
            <person name="Jetten M.S.M."/>
            <person name="Mascher T."/>
            <person name="Medema M.H."/>
            <person name="Devos D.P."/>
            <person name="Kaster A.-K."/>
            <person name="Ovreas L."/>
            <person name="Rohde M."/>
            <person name="Galperin M.Y."/>
            <person name="Jogler C."/>
        </authorList>
    </citation>
    <scope>NUCLEOTIDE SEQUENCE [LARGE SCALE GENOMIC DNA]</scope>
    <source>
        <strain evidence="2 3">Poly30</strain>
    </source>
</reference>
<name>A0A518EPW5_9BACT</name>
<dbReference type="PROSITE" id="PS51257">
    <property type="entry name" value="PROKAR_LIPOPROTEIN"/>
    <property type="match status" value="1"/>
</dbReference>
<dbReference type="PANTHER" id="PTHR34801:SF6">
    <property type="entry name" value="SLL1620 PROTEIN"/>
    <property type="match status" value="1"/>
</dbReference>
<evidence type="ECO:0008006" key="4">
    <source>
        <dbReference type="Google" id="ProtNLM"/>
    </source>
</evidence>
<keyword evidence="3" id="KW-1185">Reference proteome</keyword>
<gene>
    <name evidence="2" type="ORF">Poly30_16340</name>
</gene>
<feature type="chain" id="PRO_5022034529" description="DUF1499 domain-containing protein" evidence="1">
    <location>
        <begin position="31"/>
        <end position="152"/>
    </location>
</feature>
<dbReference type="RefSeq" id="WP_145196051.1">
    <property type="nucleotide sequence ID" value="NZ_CP036434.1"/>
</dbReference>
<keyword evidence="1" id="KW-0732">Signal</keyword>
<evidence type="ECO:0000313" key="2">
    <source>
        <dbReference type="EMBL" id="QDV06129.1"/>
    </source>
</evidence>
<proteinExistence type="predicted"/>
<dbReference type="PANTHER" id="PTHR34801">
    <property type="entry name" value="EXPRESSED PROTEIN"/>
    <property type="match status" value="1"/>
</dbReference>
<dbReference type="Pfam" id="PF07386">
    <property type="entry name" value="DUF1499"/>
    <property type="match status" value="1"/>
</dbReference>
<dbReference type="InterPro" id="IPR010865">
    <property type="entry name" value="DUF1499"/>
</dbReference>
<evidence type="ECO:0000256" key="1">
    <source>
        <dbReference type="SAM" id="SignalP"/>
    </source>
</evidence>
<dbReference type="PIRSF" id="PIRSF026426">
    <property type="entry name" value="DUF1499"/>
    <property type="match status" value="1"/>
</dbReference>